<evidence type="ECO:0000313" key="2">
    <source>
        <dbReference type="Proteomes" id="UP000230069"/>
    </source>
</evidence>
<dbReference type="EMBL" id="KZ305018">
    <property type="protein sequence ID" value="PIA64732.1"/>
    <property type="molecule type" value="Genomic_DNA"/>
</dbReference>
<dbReference type="AlphaFoldDB" id="A0A2G5F9R4"/>
<dbReference type="InParanoid" id="A0A2G5F9R4"/>
<evidence type="ECO:0000313" key="1">
    <source>
        <dbReference type="EMBL" id="PIA64732.1"/>
    </source>
</evidence>
<name>A0A2G5F9R4_AQUCA</name>
<keyword evidence="2" id="KW-1185">Reference proteome</keyword>
<accession>A0A2G5F9R4</accession>
<dbReference type="OrthoDB" id="1928179at2759"/>
<gene>
    <name evidence="1" type="ORF">AQUCO_00100303v1</name>
</gene>
<protein>
    <submittedName>
        <fullName evidence="1">Uncharacterized protein</fullName>
    </submittedName>
</protein>
<organism evidence="1 2">
    <name type="scientific">Aquilegia coerulea</name>
    <name type="common">Rocky mountain columbine</name>
    <dbReference type="NCBI Taxonomy" id="218851"/>
    <lineage>
        <taxon>Eukaryota</taxon>
        <taxon>Viridiplantae</taxon>
        <taxon>Streptophyta</taxon>
        <taxon>Embryophyta</taxon>
        <taxon>Tracheophyta</taxon>
        <taxon>Spermatophyta</taxon>
        <taxon>Magnoliopsida</taxon>
        <taxon>Ranunculales</taxon>
        <taxon>Ranunculaceae</taxon>
        <taxon>Thalictroideae</taxon>
        <taxon>Aquilegia</taxon>
    </lineage>
</organism>
<reference evidence="1 2" key="1">
    <citation type="submission" date="2017-09" db="EMBL/GenBank/DDBJ databases">
        <title>WGS assembly of Aquilegia coerulea Goldsmith.</title>
        <authorList>
            <person name="Hodges S."/>
            <person name="Kramer E."/>
            <person name="Nordborg M."/>
            <person name="Tomkins J."/>
            <person name="Borevitz J."/>
            <person name="Derieg N."/>
            <person name="Yan J."/>
            <person name="Mihaltcheva S."/>
            <person name="Hayes R.D."/>
            <person name="Rokhsar D."/>
        </authorList>
    </citation>
    <scope>NUCLEOTIDE SEQUENCE [LARGE SCALE GENOMIC DNA]</scope>
    <source>
        <strain evidence="2">cv. Goldsmith</strain>
    </source>
</reference>
<proteinExistence type="predicted"/>
<dbReference type="Proteomes" id="UP000230069">
    <property type="component" value="Unassembled WGS sequence"/>
</dbReference>
<sequence>MTCLTRKQKIEFKYKQAIIKINGARNHNKNLLFTLLSLNLSKVHDIKYQQYNTMQCSCSLPLRDQQLSYIKQGSTIQD</sequence>